<keyword evidence="11" id="KW-1185">Reference proteome</keyword>
<dbReference type="RefSeq" id="WP_310092182.1">
    <property type="nucleotide sequence ID" value="NZ_JAVDUU010000001.1"/>
</dbReference>
<feature type="chain" id="PRO_5046943449" description="beta-N-acetylhexosaminidase" evidence="6">
    <location>
        <begin position="29"/>
        <end position="775"/>
    </location>
</feature>
<feature type="domain" description="PA14" evidence="9">
    <location>
        <begin position="635"/>
        <end position="718"/>
    </location>
</feature>
<dbReference type="EMBL" id="JAVDUU010000001">
    <property type="protein sequence ID" value="MDR6940955.1"/>
    <property type="molecule type" value="Genomic_DNA"/>
</dbReference>
<dbReference type="Pfam" id="PF02838">
    <property type="entry name" value="Glyco_hydro_20b"/>
    <property type="match status" value="1"/>
</dbReference>
<protein>
    <recommendedName>
        <fullName evidence="3">beta-N-acetylhexosaminidase</fullName>
        <ecNumber evidence="3">3.2.1.52</ecNumber>
    </recommendedName>
</protein>
<accession>A0ABU1T6X5</accession>
<reference evidence="10 11" key="1">
    <citation type="submission" date="2023-07" db="EMBL/GenBank/DDBJ databases">
        <title>Sorghum-associated microbial communities from plants grown in Nebraska, USA.</title>
        <authorList>
            <person name="Schachtman D."/>
        </authorList>
    </citation>
    <scope>NUCLEOTIDE SEQUENCE [LARGE SCALE GENOMIC DNA]</scope>
    <source>
        <strain evidence="10 11">3262</strain>
    </source>
</reference>
<evidence type="ECO:0000256" key="1">
    <source>
        <dbReference type="ARBA" id="ARBA00001231"/>
    </source>
</evidence>
<dbReference type="PRINTS" id="PR00738">
    <property type="entry name" value="GLHYDRLASE20"/>
</dbReference>
<feature type="domain" description="Glycoside hydrolase family 20 catalytic" evidence="7">
    <location>
        <begin position="168"/>
        <end position="510"/>
    </location>
</feature>
<evidence type="ECO:0000313" key="11">
    <source>
        <dbReference type="Proteomes" id="UP001247620"/>
    </source>
</evidence>
<dbReference type="GO" id="GO:0004563">
    <property type="term" value="F:beta-N-acetylhexosaminidase activity"/>
    <property type="evidence" value="ECO:0007669"/>
    <property type="project" value="UniProtKB-EC"/>
</dbReference>
<gene>
    <name evidence="10" type="ORF">J2W55_000783</name>
</gene>
<dbReference type="Gene3D" id="3.20.20.80">
    <property type="entry name" value="Glycosidases"/>
    <property type="match status" value="1"/>
</dbReference>
<evidence type="ECO:0000256" key="6">
    <source>
        <dbReference type="SAM" id="SignalP"/>
    </source>
</evidence>
<dbReference type="PANTHER" id="PTHR22600:SF57">
    <property type="entry name" value="BETA-N-ACETYLHEXOSAMINIDASE"/>
    <property type="match status" value="1"/>
</dbReference>
<evidence type="ECO:0000256" key="3">
    <source>
        <dbReference type="ARBA" id="ARBA00012663"/>
    </source>
</evidence>
<organism evidence="10 11">
    <name type="scientific">Mucilaginibacter pocheonensis</name>
    <dbReference type="NCBI Taxonomy" id="398050"/>
    <lineage>
        <taxon>Bacteria</taxon>
        <taxon>Pseudomonadati</taxon>
        <taxon>Bacteroidota</taxon>
        <taxon>Sphingobacteriia</taxon>
        <taxon>Sphingobacteriales</taxon>
        <taxon>Sphingobacteriaceae</taxon>
        <taxon>Mucilaginibacter</taxon>
    </lineage>
</organism>
<evidence type="ECO:0000313" key="10">
    <source>
        <dbReference type="EMBL" id="MDR6940955.1"/>
    </source>
</evidence>
<dbReference type="InterPro" id="IPR025705">
    <property type="entry name" value="Beta_hexosaminidase_sua/sub"/>
</dbReference>
<dbReference type="EC" id="3.2.1.52" evidence="3"/>
<evidence type="ECO:0000259" key="9">
    <source>
        <dbReference type="Pfam" id="PF07691"/>
    </source>
</evidence>
<sequence length="775" mass="87521">MNQNYISSLKSLLFVVSLLLIVTFRAGAQIPADDPHFGIIPAPASITKTSGTFVFSQLTQIKADNIKDRNVVFLKDFLLGNRHFNNKLSKYNPKIKSSKGTTLVLTGKGSATLPKEGYKIIINPHRITITGKGAGLFYGIQTFMQLFPVETSGTEKLPCMIIEDAPRFGYRGMMLDVSRHFFTVSQVKKVIELMAAYKLNNFHWHLVDGQGWRIEIKKYPKLTQVGAFRMQTTFGNNRDWPDSVSYGGYYTQDDIREVVKFAAARYINVIPEIEMPAHSEAALRAYPELRCEPPADSKVPAREINNIYCPTEETFTFLENVLTEVMELFPSKYIHIGGDEANKQPWKESAFCQALIKEKGLKDEHELQSYFIQRIEQFLNSKGRSIIGWDEILEGGLAPNATVMSWTGEEGGIAAARQKHNVIMTPQTTGNYFDHYQSGSPQEPVSFGRYAALDETYNYDPVSKELTPEEQQYVIGTQGNLWTEYVPTVAKLQYQILPRLFALSEVAWSKPENKDYTNFAEVRLAKHFARLEAMHYNYRVPTALPVIDTMVFGEQFTFAPKSVVPGAKIYYTLNGRDPLDTDWEYASPVTIRVPLNEKREFKTRVITPTGRRSIATRILMVNRALIPPANYKANKSGLSCKLIKNTFTVPDQLDYATAPDSAIADKLNAESFKKDNPHFGLVFNGYINIPADGAYNFTQASYTDTQLFIDGEKITEDENALPLAKGFHKIKVKYIYNAPVPVPGSYRVRQTPLRIFMTPPGTVIKKELDAAMLFN</sequence>
<dbReference type="Gene3D" id="3.30.379.10">
    <property type="entry name" value="Chitobiase/beta-hexosaminidase domain 2-like"/>
    <property type="match status" value="1"/>
</dbReference>
<dbReference type="InterPro" id="IPR015882">
    <property type="entry name" value="HEX_bac_N"/>
</dbReference>
<dbReference type="PANTHER" id="PTHR22600">
    <property type="entry name" value="BETA-HEXOSAMINIDASE"/>
    <property type="match status" value="1"/>
</dbReference>
<dbReference type="SUPFAM" id="SSF51445">
    <property type="entry name" value="(Trans)glycosidases"/>
    <property type="match status" value="1"/>
</dbReference>
<dbReference type="InterPro" id="IPR017853">
    <property type="entry name" value="GH"/>
</dbReference>
<evidence type="ECO:0000259" key="8">
    <source>
        <dbReference type="Pfam" id="PF02838"/>
    </source>
</evidence>
<dbReference type="SUPFAM" id="SSF56988">
    <property type="entry name" value="Anthrax protective antigen"/>
    <property type="match status" value="1"/>
</dbReference>
<keyword evidence="4 10" id="KW-0378">Hydrolase</keyword>
<dbReference type="Proteomes" id="UP001247620">
    <property type="component" value="Unassembled WGS sequence"/>
</dbReference>
<evidence type="ECO:0000256" key="5">
    <source>
        <dbReference type="ARBA" id="ARBA00023295"/>
    </source>
</evidence>
<evidence type="ECO:0000256" key="4">
    <source>
        <dbReference type="ARBA" id="ARBA00022801"/>
    </source>
</evidence>
<dbReference type="InterPro" id="IPR015883">
    <property type="entry name" value="Glyco_hydro_20_cat"/>
</dbReference>
<feature type="signal peptide" evidence="6">
    <location>
        <begin position="1"/>
        <end position="28"/>
    </location>
</feature>
<dbReference type="SUPFAM" id="SSF55545">
    <property type="entry name" value="beta-N-acetylhexosaminidase-like domain"/>
    <property type="match status" value="1"/>
</dbReference>
<feature type="domain" description="Beta-hexosaminidase bacterial type N-terminal" evidence="8">
    <location>
        <begin position="38"/>
        <end position="165"/>
    </location>
</feature>
<dbReference type="InterPro" id="IPR029018">
    <property type="entry name" value="Hex-like_dom2"/>
</dbReference>
<dbReference type="Pfam" id="PF00728">
    <property type="entry name" value="Glyco_hydro_20"/>
    <property type="match status" value="1"/>
</dbReference>
<evidence type="ECO:0000259" key="7">
    <source>
        <dbReference type="Pfam" id="PF00728"/>
    </source>
</evidence>
<keyword evidence="5 10" id="KW-0326">Glycosidase</keyword>
<keyword evidence="6" id="KW-0732">Signal</keyword>
<dbReference type="Pfam" id="PF07691">
    <property type="entry name" value="PA14"/>
    <property type="match status" value="1"/>
</dbReference>
<proteinExistence type="inferred from homology"/>
<comment type="catalytic activity">
    <reaction evidence="1">
        <text>Hydrolysis of terminal non-reducing N-acetyl-D-hexosamine residues in N-acetyl-beta-D-hexosaminides.</text>
        <dbReference type="EC" id="3.2.1.52"/>
    </reaction>
</comment>
<dbReference type="InterPro" id="IPR011658">
    <property type="entry name" value="PA14_dom"/>
</dbReference>
<evidence type="ECO:0000256" key="2">
    <source>
        <dbReference type="ARBA" id="ARBA00006285"/>
    </source>
</evidence>
<comment type="similarity">
    <text evidence="2">Belongs to the glycosyl hydrolase 20 family.</text>
</comment>
<name>A0ABU1T6X5_9SPHI</name>
<comment type="caution">
    <text evidence="10">The sequence shown here is derived from an EMBL/GenBank/DDBJ whole genome shotgun (WGS) entry which is preliminary data.</text>
</comment>
<dbReference type="CDD" id="cd06563">
    <property type="entry name" value="GH20_chitobiase-like"/>
    <property type="match status" value="1"/>
</dbReference>